<keyword evidence="8 9" id="KW-0472">Membrane</keyword>
<dbReference type="PRINTS" id="PR00784">
    <property type="entry name" value="MTUNCOUPLING"/>
</dbReference>
<feature type="repeat" description="Solcar" evidence="9">
    <location>
        <begin position="41"/>
        <end position="126"/>
    </location>
</feature>
<keyword evidence="4 9" id="KW-0812">Transmembrane</keyword>
<evidence type="ECO:0000256" key="7">
    <source>
        <dbReference type="ARBA" id="ARBA00023128"/>
    </source>
</evidence>
<dbReference type="PROSITE" id="PS50920">
    <property type="entry name" value="SOLCAR"/>
    <property type="match status" value="3"/>
</dbReference>
<evidence type="ECO:0000256" key="1">
    <source>
        <dbReference type="ARBA" id="ARBA00004225"/>
    </source>
</evidence>
<comment type="caution">
    <text evidence="11">The sequence shown here is derived from an EMBL/GenBank/DDBJ whole genome shotgun (WGS) entry which is preliminary data.</text>
</comment>
<sequence>MPSNSPSSSVVPVNEVLTPQPTSKIYKPTVNTTCDVEKISKKIIYPFWLGGAAAMTAATVSHPFDLIKVRLQTSKGAAKTSAIQTAFKIVRTEGFFGLYRGLSASLLRQATYSTMRFGTYDKIKLFLSKGGEELSYTKMIFAGAVGGAVGGVSGNAADIVMVRMQNDAKLEPHLRRNYRNAFDGLIRIGKEEGISGFFRGVGPNVNRAILMNVSQVTTYDVFKSLLLGTGYFKDNIWSHFSASLLSGLVATTICSPADVIKTRIMNSGSQHKGAFSILSTMVRNEGPFALFKGWVPAYVRLGPHTIITFIVLEKLKELYVRKEIFGITFSS</sequence>
<dbReference type="GO" id="GO:0031966">
    <property type="term" value="C:mitochondrial membrane"/>
    <property type="evidence" value="ECO:0007669"/>
    <property type="project" value="UniProtKB-SubCell"/>
</dbReference>
<dbReference type="PANTHER" id="PTHR45618">
    <property type="entry name" value="MITOCHONDRIAL DICARBOXYLATE CARRIER-RELATED"/>
    <property type="match status" value="1"/>
</dbReference>
<keyword evidence="3 10" id="KW-0813">Transport</keyword>
<organism evidence="11 12">
    <name type="scientific">Ambispora leptoticha</name>
    <dbReference type="NCBI Taxonomy" id="144679"/>
    <lineage>
        <taxon>Eukaryota</taxon>
        <taxon>Fungi</taxon>
        <taxon>Fungi incertae sedis</taxon>
        <taxon>Mucoromycota</taxon>
        <taxon>Glomeromycotina</taxon>
        <taxon>Glomeromycetes</taxon>
        <taxon>Archaeosporales</taxon>
        <taxon>Ambisporaceae</taxon>
        <taxon>Ambispora</taxon>
    </lineage>
</organism>
<dbReference type="EMBL" id="CAJVPS010001566">
    <property type="protein sequence ID" value="CAG8543326.1"/>
    <property type="molecule type" value="Genomic_DNA"/>
</dbReference>
<evidence type="ECO:0000256" key="6">
    <source>
        <dbReference type="ARBA" id="ARBA00022989"/>
    </source>
</evidence>
<evidence type="ECO:0000256" key="10">
    <source>
        <dbReference type="RuleBase" id="RU000488"/>
    </source>
</evidence>
<keyword evidence="12" id="KW-1185">Reference proteome</keyword>
<accession>A0A9N9FLW7</accession>
<dbReference type="InterPro" id="IPR023395">
    <property type="entry name" value="MCP_dom_sf"/>
</dbReference>
<comment type="similarity">
    <text evidence="2 10">Belongs to the mitochondrial carrier (TC 2.A.29) family.</text>
</comment>
<dbReference type="AlphaFoldDB" id="A0A9N9FLW7"/>
<dbReference type="InterPro" id="IPR050391">
    <property type="entry name" value="Mito_Metabolite_Transporter"/>
</dbReference>
<proteinExistence type="inferred from homology"/>
<dbReference type="OrthoDB" id="448427at2759"/>
<dbReference type="InterPro" id="IPR002067">
    <property type="entry name" value="MCP"/>
</dbReference>
<dbReference type="SUPFAM" id="SSF103506">
    <property type="entry name" value="Mitochondrial carrier"/>
    <property type="match status" value="1"/>
</dbReference>
<feature type="repeat" description="Solcar" evidence="9">
    <location>
        <begin position="134"/>
        <end position="225"/>
    </location>
</feature>
<protein>
    <submittedName>
        <fullName evidence="11">3969_t:CDS:1</fullName>
    </submittedName>
</protein>
<gene>
    <name evidence="11" type="ORF">ALEPTO_LOCUS5518</name>
</gene>
<keyword evidence="5" id="KW-0677">Repeat</keyword>
<dbReference type="Proteomes" id="UP000789508">
    <property type="component" value="Unassembled WGS sequence"/>
</dbReference>
<name>A0A9N9FLW7_9GLOM</name>
<comment type="subcellular location">
    <subcellularLocation>
        <location evidence="1">Mitochondrion membrane</location>
        <topology evidence="1">Multi-pass membrane protein</topology>
    </subcellularLocation>
</comment>
<dbReference type="Gene3D" id="1.50.40.10">
    <property type="entry name" value="Mitochondrial carrier domain"/>
    <property type="match status" value="1"/>
</dbReference>
<reference evidence="11" key="1">
    <citation type="submission" date="2021-06" db="EMBL/GenBank/DDBJ databases">
        <authorList>
            <person name="Kallberg Y."/>
            <person name="Tangrot J."/>
            <person name="Rosling A."/>
        </authorList>
    </citation>
    <scope>NUCLEOTIDE SEQUENCE</scope>
    <source>
        <strain evidence="11">FL130A</strain>
    </source>
</reference>
<dbReference type="InterPro" id="IPR018108">
    <property type="entry name" value="MCP_transmembrane"/>
</dbReference>
<evidence type="ECO:0000256" key="9">
    <source>
        <dbReference type="PROSITE-ProRule" id="PRU00282"/>
    </source>
</evidence>
<evidence type="ECO:0000256" key="2">
    <source>
        <dbReference type="ARBA" id="ARBA00006375"/>
    </source>
</evidence>
<evidence type="ECO:0000313" key="11">
    <source>
        <dbReference type="EMBL" id="CAG8543326.1"/>
    </source>
</evidence>
<dbReference type="GO" id="GO:0055085">
    <property type="term" value="P:transmembrane transport"/>
    <property type="evidence" value="ECO:0007669"/>
    <property type="project" value="InterPro"/>
</dbReference>
<evidence type="ECO:0000313" key="12">
    <source>
        <dbReference type="Proteomes" id="UP000789508"/>
    </source>
</evidence>
<evidence type="ECO:0000256" key="5">
    <source>
        <dbReference type="ARBA" id="ARBA00022737"/>
    </source>
</evidence>
<keyword evidence="6" id="KW-1133">Transmembrane helix</keyword>
<dbReference type="Pfam" id="PF00153">
    <property type="entry name" value="Mito_carr"/>
    <property type="match status" value="3"/>
</dbReference>
<evidence type="ECO:0000256" key="4">
    <source>
        <dbReference type="ARBA" id="ARBA00022692"/>
    </source>
</evidence>
<feature type="repeat" description="Solcar" evidence="9">
    <location>
        <begin position="234"/>
        <end position="318"/>
    </location>
</feature>
<evidence type="ECO:0000256" key="8">
    <source>
        <dbReference type="ARBA" id="ARBA00023136"/>
    </source>
</evidence>
<evidence type="ECO:0000256" key="3">
    <source>
        <dbReference type="ARBA" id="ARBA00022448"/>
    </source>
</evidence>
<keyword evidence="7" id="KW-0496">Mitochondrion</keyword>